<dbReference type="Proteomes" id="UP000006671">
    <property type="component" value="Unassembled WGS sequence"/>
</dbReference>
<organism evidence="3">
    <name type="scientific">Naegleria gruberi</name>
    <name type="common">Amoeba</name>
    <dbReference type="NCBI Taxonomy" id="5762"/>
    <lineage>
        <taxon>Eukaryota</taxon>
        <taxon>Discoba</taxon>
        <taxon>Heterolobosea</taxon>
        <taxon>Tetramitia</taxon>
        <taxon>Eutetramitia</taxon>
        <taxon>Vahlkampfiidae</taxon>
        <taxon>Naegleria</taxon>
    </lineage>
</organism>
<dbReference type="AlphaFoldDB" id="D2VSG0"/>
<accession>D2VSG0</accession>
<evidence type="ECO:0000256" key="1">
    <source>
        <dbReference type="SAM" id="MobiDB-lite"/>
    </source>
</evidence>
<evidence type="ECO:0000313" key="3">
    <source>
        <dbReference type="Proteomes" id="UP000006671"/>
    </source>
</evidence>
<sequence>MKTFLSKHSLLPSKSTTGGSTGKSNQDMANSKTELEEATIESALHDPKLLTVGSEPSMSKQISKSQGQFDDGILKRAEKSFGGFFKALRNEKDDNQKKKKPNKFSNSLHNINKMTDDVTSPKTSQPNLQKNGTGSFLTLPNLKAPDDQRLSITSYDSSCHSMSQGNLEELSPSPNAQYFHKRREGEKSLDDLSPDVLGYIISFLPSNLEIVKEYYRDSYSQLLEIRKRAKLSMNGKNKIEAINSKQKKALKKLLYSKKEATRSFGVFSLCFTKRYFYEELFERVSFWQSLCEVCNRIDLRSWDSFCQKVDQSHDDKEQIDMWQNIYRYYNEFSARWEIHPDFVHSVFKISQNDLKIKRSSKKSKLNSSHLGHLIEYKDEFKSLLNTGSKKDSLCAISSNSFTPGNLYYIECECKFSSISSRLAIGIMPDTDCFFKEHQDPTAHNMDYSFTSFDDTTSPLKNICRNSLNMAQNISLNLSNVHSPFNPKEYTSPDMLCLSMLENMEDSQLFLSGDKISIIIDYAHTEKNVLKLYYCNNWDSSKERTTFAKSIERIKLYDRTRAEGQFANYLPQNLALQDDKVLNYLIKDEISQIQKECKKNSSTTTTTEDNVNQSFEDRISEPFKKYSSRHVYFLSKYRNSTEQNYQYPKGYKSHARREIISFFKVDEKNESSHPIKSLSSAFDPTRERPTICTADLYLPNIKLCMSSQEVGDSVKIVKPSLPYPPFFYHLLSQKE</sequence>
<dbReference type="GeneID" id="8855845"/>
<feature type="region of interest" description="Disordered" evidence="1">
    <location>
        <begin position="89"/>
        <end position="140"/>
    </location>
</feature>
<dbReference type="RefSeq" id="XP_002672859.1">
    <property type="nucleotide sequence ID" value="XM_002672813.1"/>
</dbReference>
<dbReference type="OrthoDB" id="10353723at2759"/>
<proteinExistence type="predicted"/>
<name>D2VSG0_NAEGR</name>
<dbReference type="KEGG" id="ngr:NAEGRDRAFT_81065"/>
<reference evidence="2 3" key="1">
    <citation type="journal article" date="2010" name="Cell">
        <title>The genome of Naegleria gruberi illuminates early eukaryotic versatility.</title>
        <authorList>
            <person name="Fritz-Laylin L.K."/>
            <person name="Prochnik S.E."/>
            <person name="Ginger M.L."/>
            <person name="Dacks J.B."/>
            <person name="Carpenter M.L."/>
            <person name="Field M.C."/>
            <person name="Kuo A."/>
            <person name="Paredez A."/>
            <person name="Chapman J."/>
            <person name="Pham J."/>
            <person name="Shu S."/>
            <person name="Neupane R."/>
            <person name="Cipriano M."/>
            <person name="Mancuso J."/>
            <person name="Tu H."/>
            <person name="Salamov A."/>
            <person name="Lindquist E."/>
            <person name="Shapiro H."/>
            <person name="Lucas S."/>
            <person name="Grigoriev I.V."/>
            <person name="Cande W.Z."/>
            <person name="Fulton C."/>
            <person name="Rokhsar D.S."/>
            <person name="Dawson S.C."/>
        </authorList>
    </citation>
    <scope>NUCLEOTIDE SEQUENCE [LARGE SCALE GENOMIC DNA]</scope>
    <source>
        <strain evidence="2 3">NEG-M</strain>
    </source>
</reference>
<evidence type="ECO:0000313" key="2">
    <source>
        <dbReference type="EMBL" id="EFC40115.1"/>
    </source>
</evidence>
<feature type="compositionally biased region" description="Polar residues" evidence="1">
    <location>
        <begin position="104"/>
        <end position="138"/>
    </location>
</feature>
<protein>
    <submittedName>
        <fullName evidence="2">Predicted protein</fullName>
    </submittedName>
</protein>
<dbReference type="EMBL" id="GG738894">
    <property type="protein sequence ID" value="EFC40115.1"/>
    <property type="molecule type" value="Genomic_DNA"/>
</dbReference>
<dbReference type="OMA" id="YIECECK"/>
<feature type="compositionally biased region" description="Polar residues" evidence="1">
    <location>
        <begin position="54"/>
        <end position="68"/>
    </location>
</feature>
<feature type="compositionally biased region" description="Low complexity" evidence="1">
    <location>
        <begin position="13"/>
        <end position="24"/>
    </location>
</feature>
<feature type="region of interest" description="Disordered" evidence="1">
    <location>
        <begin position="1"/>
        <end position="70"/>
    </location>
</feature>
<dbReference type="InParanoid" id="D2VSG0"/>
<gene>
    <name evidence="2" type="ORF">NAEGRDRAFT_81065</name>
</gene>
<dbReference type="VEuPathDB" id="AmoebaDB:NAEGRDRAFT_81065"/>
<keyword evidence="3" id="KW-1185">Reference proteome</keyword>